<evidence type="ECO:0000256" key="15">
    <source>
        <dbReference type="ARBA" id="ARBA00023170"/>
    </source>
</evidence>
<keyword evidence="14 20" id="KW-0472">Membrane</keyword>
<evidence type="ECO:0000256" key="10">
    <source>
        <dbReference type="ARBA" id="ARBA00022840"/>
    </source>
</evidence>
<keyword evidence="7 20" id="KW-0812">Transmembrane</keyword>
<dbReference type="VEuPathDB" id="TriTrypDB:TRSC58_07036"/>
<dbReference type="InterPro" id="IPR001054">
    <property type="entry name" value="A/G_cyclase"/>
</dbReference>
<dbReference type="Gene3D" id="3.30.70.1230">
    <property type="entry name" value="Nucleotide cyclase"/>
    <property type="match status" value="1"/>
</dbReference>
<dbReference type="AlphaFoldDB" id="A0A061ITZ7"/>
<evidence type="ECO:0000256" key="1">
    <source>
        <dbReference type="ARBA" id="ARBA00001593"/>
    </source>
</evidence>
<dbReference type="PANTHER" id="PTHR43081:SF1">
    <property type="entry name" value="ADENYLATE CYCLASE, TERMINAL-DIFFERENTIATION SPECIFIC"/>
    <property type="match status" value="1"/>
</dbReference>
<evidence type="ECO:0000256" key="9">
    <source>
        <dbReference type="ARBA" id="ARBA00022741"/>
    </source>
</evidence>
<keyword evidence="17" id="KW-0456">Lyase</keyword>
<comment type="function">
    <text evidence="3">Could act as a receptor for an unknown ligand.</text>
</comment>
<dbReference type="GO" id="GO:0004016">
    <property type="term" value="F:adenylate cyclase activity"/>
    <property type="evidence" value="ECO:0007669"/>
    <property type="project" value="UniProtKB-EC"/>
</dbReference>
<keyword evidence="9" id="KW-0547">Nucleotide-binding</keyword>
<evidence type="ECO:0000256" key="17">
    <source>
        <dbReference type="ARBA" id="ARBA00023239"/>
    </source>
</evidence>
<keyword evidence="15 22" id="KW-0675">Receptor</keyword>
<evidence type="ECO:0000256" key="13">
    <source>
        <dbReference type="ARBA" id="ARBA00022998"/>
    </source>
</evidence>
<dbReference type="GO" id="GO:0006171">
    <property type="term" value="P:cAMP biosynthetic process"/>
    <property type="evidence" value="ECO:0007669"/>
    <property type="project" value="UniProtKB-KW"/>
</dbReference>
<comment type="catalytic activity">
    <reaction evidence="1">
        <text>ATP = 3',5'-cyclic AMP + diphosphate</text>
        <dbReference type="Rhea" id="RHEA:15389"/>
        <dbReference type="ChEBI" id="CHEBI:30616"/>
        <dbReference type="ChEBI" id="CHEBI:33019"/>
        <dbReference type="ChEBI" id="CHEBI:58165"/>
        <dbReference type="EC" id="4.6.1.1"/>
    </reaction>
</comment>
<dbReference type="CDD" id="cd07556">
    <property type="entry name" value="Nucleotidyl_cyc_III"/>
    <property type="match status" value="1"/>
</dbReference>
<keyword evidence="23" id="KW-1185">Reference proteome</keyword>
<evidence type="ECO:0000256" key="16">
    <source>
        <dbReference type="ARBA" id="ARBA00023180"/>
    </source>
</evidence>
<protein>
    <recommendedName>
        <fullName evidence="6">adenylate cyclase</fullName>
        <ecNumber evidence="6">4.6.1.1</ecNumber>
    </recommendedName>
    <alternativeName>
        <fullName evidence="18">ATP pyrophosphate-lyase</fullName>
    </alternativeName>
    <alternativeName>
        <fullName evidence="19">Adenylyl cyclase</fullName>
    </alternativeName>
</protein>
<evidence type="ECO:0000256" key="5">
    <source>
        <dbReference type="ARBA" id="ARBA00005381"/>
    </source>
</evidence>
<evidence type="ECO:0000256" key="14">
    <source>
        <dbReference type="ARBA" id="ARBA00023136"/>
    </source>
</evidence>
<dbReference type="GO" id="GO:0016020">
    <property type="term" value="C:membrane"/>
    <property type="evidence" value="ECO:0007669"/>
    <property type="project" value="UniProtKB-SubCell"/>
</dbReference>
<evidence type="ECO:0000256" key="18">
    <source>
        <dbReference type="ARBA" id="ARBA00032597"/>
    </source>
</evidence>
<evidence type="ECO:0000256" key="2">
    <source>
        <dbReference type="ARBA" id="ARBA00001946"/>
    </source>
</evidence>
<comment type="similarity">
    <text evidence="5">Belongs to the adenylyl cyclase class-3 family.</text>
</comment>
<comment type="subcellular location">
    <subcellularLocation>
        <location evidence="4">Membrane</location>
        <topology evidence="4">Multi-pass membrane protein</topology>
    </subcellularLocation>
</comment>
<dbReference type="Proteomes" id="UP000031737">
    <property type="component" value="Unassembled WGS sequence"/>
</dbReference>
<organism evidence="22 23">
    <name type="scientific">Trypanosoma rangeli SC58</name>
    <dbReference type="NCBI Taxonomy" id="429131"/>
    <lineage>
        <taxon>Eukaryota</taxon>
        <taxon>Discoba</taxon>
        <taxon>Euglenozoa</taxon>
        <taxon>Kinetoplastea</taxon>
        <taxon>Metakinetoplastina</taxon>
        <taxon>Trypanosomatida</taxon>
        <taxon>Trypanosomatidae</taxon>
        <taxon>Trypanosoma</taxon>
        <taxon>Herpetosoma</taxon>
    </lineage>
</organism>
<keyword evidence="10" id="KW-0067">ATP-binding</keyword>
<comment type="cofactor">
    <cofactor evidence="2">
        <name>Mg(2+)</name>
        <dbReference type="ChEBI" id="CHEBI:18420"/>
    </cofactor>
</comment>
<dbReference type="Pfam" id="PF00211">
    <property type="entry name" value="Guanylate_cyc"/>
    <property type="match status" value="1"/>
</dbReference>
<keyword evidence="16" id="KW-0325">Glycoprotein</keyword>
<name>A0A061ITZ7_TRYRA</name>
<keyword evidence="12 20" id="KW-1133">Transmembrane helix</keyword>
<comment type="caution">
    <text evidence="22">The sequence shown here is derived from an EMBL/GenBank/DDBJ whole genome shotgun (WGS) entry which is preliminary data.</text>
</comment>
<evidence type="ECO:0000313" key="23">
    <source>
        <dbReference type="Proteomes" id="UP000031737"/>
    </source>
</evidence>
<evidence type="ECO:0000313" key="22">
    <source>
        <dbReference type="EMBL" id="ESL05321.1"/>
    </source>
</evidence>
<evidence type="ECO:0000256" key="8">
    <source>
        <dbReference type="ARBA" id="ARBA00022723"/>
    </source>
</evidence>
<proteinExistence type="inferred from homology"/>
<dbReference type="GO" id="GO:0035556">
    <property type="term" value="P:intracellular signal transduction"/>
    <property type="evidence" value="ECO:0007669"/>
    <property type="project" value="InterPro"/>
</dbReference>
<dbReference type="InterPro" id="IPR050697">
    <property type="entry name" value="Adenylyl/Guanylyl_Cyclase_3/4"/>
</dbReference>
<dbReference type="EMBL" id="AUPL01007036">
    <property type="protein sequence ID" value="ESL05321.1"/>
    <property type="molecule type" value="Genomic_DNA"/>
</dbReference>
<evidence type="ECO:0000256" key="20">
    <source>
        <dbReference type="SAM" id="Phobius"/>
    </source>
</evidence>
<sequence>MDKVTAEVLANFFYTNLAVTVNGMLYGPFADGTECVAAGGAECVKNYGATHISVWSLARALDPAVPVLFPAVTPSMRYAEPGSGLTTAQLIGIIVAVALLVTIVVAVVVVVLRFCRDSRDNVNAPKEPTDPVTLVFTDIESSTALWSACSELMPDAVATHHRLIRVLIAKYGCYEVKTVGDSFMIACKSVFAAVQLVRELQQVFLRHEWGTSALDAAYRKFEEGRAEETEGYVPPTARLDAAVYRHYWNGLRVRVGVHSGLCDIRRDEVTKGYDYYGDTANMAARTESVGNGGQVLLTRAAYMALSTAEREEVEVTALGAVELRGVPRPVEMYQLDAVPGRSFAALRLDRQAAELDDDGEEWGSSDEASASTAMSGVSHTIVTVLAVLFGTFAAPLRLKILRPLCERWRVSVPRGVGAAHEEEACRVAMERLAAKMGRVMEKTVRKLSAGGDPRKESLRLMSDFQSGTALHLFSAAVEREGRPVGRPSHSSLWRASLSSTKGEYSATEDSNAIIHVSRRV</sequence>
<evidence type="ECO:0000259" key="21">
    <source>
        <dbReference type="PROSITE" id="PS50125"/>
    </source>
</evidence>
<dbReference type="Pfam" id="PF25493">
    <property type="entry name" value="Peripla_BP_A-cyclase"/>
    <property type="match status" value="1"/>
</dbReference>
<dbReference type="InterPro" id="IPR057398">
    <property type="entry name" value="GRESAG4.1/3_peripasmic_2"/>
</dbReference>
<keyword evidence="13" id="KW-0115">cAMP biosynthesis</keyword>
<evidence type="ECO:0000256" key="7">
    <source>
        <dbReference type="ARBA" id="ARBA00022692"/>
    </source>
</evidence>
<dbReference type="GO" id="GO:0005524">
    <property type="term" value="F:ATP binding"/>
    <property type="evidence" value="ECO:0007669"/>
    <property type="project" value="UniProtKB-KW"/>
</dbReference>
<dbReference type="PROSITE" id="PS50125">
    <property type="entry name" value="GUANYLATE_CYCLASE_2"/>
    <property type="match status" value="1"/>
</dbReference>
<evidence type="ECO:0000256" key="11">
    <source>
        <dbReference type="ARBA" id="ARBA00022842"/>
    </source>
</evidence>
<feature type="domain" description="Guanylate cyclase" evidence="21">
    <location>
        <begin position="133"/>
        <end position="287"/>
    </location>
</feature>
<dbReference type="GO" id="GO:0046872">
    <property type="term" value="F:metal ion binding"/>
    <property type="evidence" value="ECO:0007669"/>
    <property type="project" value="UniProtKB-KW"/>
</dbReference>
<evidence type="ECO:0000256" key="12">
    <source>
        <dbReference type="ARBA" id="ARBA00022989"/>
    </source>
</evidence>
<dbReference type="OrthoDB" id="542522at2759"/>
<dbReference type="SUPFAM" id="SSF55073">
    <property type="entry name" value="Nucleotide cyclase"/>
    <property type="match status" value="1"/>
</dbReference>
<gene>
    <name evidence="22" type="ORF">TRSC58_07036</name>
</gene>
<evidence type="ECO:0000256" key="19">
    <source>
        <dbReference type="ARBA" id="ARBA00032637"/>
    </source>
</evidence>
<reference evidence="22 23" key="1">
    <citation type="submission" date="2013-07" db="EMBL/GenBank/DDBJ databases">
        <authorList>
            <person name="Stoco P.H."/>
            <person name="Wagner G."/>
            <person name="Gerber A."/>
            <person name="Zaha A."/>
            <person name="Thompson C."/>
            <person name="Bartholomeu D.C."/>
            <person name="Luckemeyer D.D."/>
            <person name="Bahia D."/>
            <person name="Loreto E."/>
            <person name="Prestes E.B."/>
            <person name="Lima F.M."/>
            <person name="Rodrigues-Luiz G."/>
            <person name="Vallejo G.A."/>
            <person name="Filho J.F."/>
            <person name="Monteiro K.M."/>
            <person name="Tyler K.M."/>
            <person name="de Almeida L.G."/>
            <person name="Ortiz M.F."/>
            <person name="Siervo M.A."/>
            <person name="de Moraes M.H."/>
            <person name="Cunha O.L."/>
            <person name="Mendonca-Neto R."/>
            <person name="Silva R."/>
            <person name="Teixeira S.M."/>
            <person name="Murta S.M."/>
            <person name="Sincero T.C."/>
            <person name="Mendes T.A."/>
            <person name="Urmenyi T.P."/>
            <person name="Silva V.G."/>
            <person name="da Rocha W.D."/>
            <person name="Andersson B."/>
            <person name="Romanha A.J."/>
            <person name="Steindel M."/>
            <person name="de Vasconcelos A.T."/>
            <person name="Grisard E.C."/>
        </authorList>
    </citation>
    <scope>NUCLEOTIDE SEQUENCE [LARGE SCALE GENOMIC DNA]</scope>
    <source>
        <strain evidence="22 23">SC58</strain>
    </source>
</reference>
<keyword evidence="8" id="KW-0479">Metal-binding</keyword>
<accession>A0A061ITZ7</accession>
<dbReference type="InterPro" id="IPR029787">
    <property type="entry name" value="Nucleotide_cyclase"/>
</dbReference>
<keyword evidence="11" id="KW-0460">Magnesium</keyword>
<feature type="transmembrane region" description="Helical" evidence="20">
    <location>
        <begin position="90"/>
        <end position="112"/>
    </location>
</feature>
<evidence type="ECO:0000256" key="3">
    <source>
        <dbReference type="ARBA" id="ARBA00002708"/>
    </source>
</evidence>
<evidence type="ECO:0000256" key="4">
    <source>
        <dbReference type="ARBA" id="ARBA00004141"/>
    </source>
</evidence>
<dbReference type="SMART" id="SM00044">
    <property type="entry name" value="CYCc"/>
    <property type="match status" value="1"/>
</dbReference>
<dbReference type="PANTHER" id="PTHR43081">
    <property type="entry name" value="ADENYLATE CYCLASE, TERMINAL-DIFFERENTIATION SPECIFIC-RELATED"/>
    <property type="match status" value="1"/>
</dbReference>
<dbReference type="EC" id="4.6.1.1" evidence="6"/>
<dbReference type="FunFam" id="3.30.70.1230:FF:000022">
    <property type="entry name" value="Receptor-type adenylate cyclase GRESAG 4, putative"/>
    <property type="match status" value="1"/>
</dbReference>
<evidence type="ECO:0000256" key="6">
    <source>
        <dbReference type="ARBA" id="ARBA00012201"/>
    </source>
</evidence>